<evidence type="ECO:0000313" key="3">
    <source>
        <dbReference type="Proteomes" id="UP001292094"/>
    </source>
</evidence>
<accession>A0AAE1PE35</accession>
<dbReference type="EMBL" id="JAWZYT010002242">
    <property type="protein sequence ID" value="KAK4305712.1"/>
    <property type="molecule type" value="Genomic_DNA"/>
</dbReference>
<keyword evidence="3" id="KW-1185">Reference proteome</keyword>
<feature type="region of interest" description="Disordered" evidence="1">
    <location>
        <begin position="48"/>
        <end position="84"/>
    </location>
</feature>
<name>A0AAE1PE35_9EUCA</name>
<reference evidence="2" key="1">
    <citation type="submission" date="2023-11" db="EMBL/GenBank/DDBJ databases">
        <title>Genome assemblies of two species of porcelain crab, Petrolisthes cinctipes and Petrolisthes manimaculis (Anomura: Porcellanidae).</title>
        <authorList>
            <person name="Angst P."/>
        </authorList>
    </citation>
    <scope>NUCLEOTIDE SEQUENCE</scope>
    <source>
        <strain evidence="2">PB745_02</strain>
        <tissue evidence="2">Gill</tissue>
    </source>
</reference>
<dbReference type="Proteomes" id="UP001292094">
    <property type="component" value="Unassembled WGS sequence"/>
</dbReference>
<comment type="caution">
    <text evidence="2">The sequence shown here is derived from an EMBL/GenBank/DDBJ whole genome shotgun (WGS) entry which is preliminary data.</text>
</comment>
<proteinExistence type="predicted"/>
<sequence length="84" mass="9045">MQAETGNGVAICLHLATLNPIWPNSASFILCIPLPSPRRMSQLNLPFQEPPTDEAFISSASLNQQTNKPPPPPPPLETSSNKLA</sequence>
<gene>
    <name evidence="2" type="ORF">Pmani_022401</name>
</gene>
<evidence type="ECO:0000256" key="1">
    <source>
        <dbReference type="SAM" id="MobiDB-lite"/>
    </source>
</evidence>
<dbReference type="AlphaFoldDB" id="A0AAE1PE35"/>
<protein>
    <submittedName>
        <fullName evidence="2">Uncharacterized protein</fullName>
    </submittedName>
</protein>
<feature type="compositionally biased region" description="Polar residues" evidence="1">
    <location>
        <begin position="58"/>
        <end position="67"/>
    </location>
</feature>
<evidence type="ECO:0000313" key="2">
    <source>
        <dbReference type="EMBL" id="KAK4305712.1"/>
    </source>
</evidence>
<organism evidence="2 3">
    <name type="scientific">Petrolisthes manimaculis</name>
    <dbReference type="NCBI Taxonomy" id="1843537"/>
    <lineage>
        <taxon>Eukaryota</taxon>
        <taxon>Metazoa</taxon>
        <taxon>Ecdysozoa</taxon>
        <taxon>Arthropoda</taxon>
        <taxon>Crustacea</taxon>
        <taxon>Multicrustacea</taxon>
        <taxon>Malacostraca</taxon>
        <taxon>Eumalacostraca</taxon>
        <taxon>Eucarida</taxon>
        <taxon>Decapoda</taxon>
        <taxon>Pleocyemata</taxon>
        <taxon>Anomura</taxon>
        <taxon>Galatheoidea</taxon>
        <taxon>Porcellanidae</taxon>
        <taxon>Petrolisthes</taxon>
    </lineage>
</organism>